<keyword evidence="2" id="KW-1185">Reference proteome</keyword>
<gene>
    <name evidence="1" type="ORF">NM208_g6421</name>
</gene>
<organism evidence="1 2">
    <name type="scientific">Fusarium decemcellulare</name>
    <dbReference type="NCBI Taxonomy" id="57161"/>
    <lineage>
        <taxon>Eukaryota</taxon>
        <taxon>Fungi</taxon>
        <taxon>Dikarya</taxon>
        <taxon>Ascomycota</taxon>
        <taxon>Pezizomycotina</taxon>
        <taxon>Sordariomycetes</taxon>
        <taxon>Hypocreomycetidae</taxon>
        <taxon>Hypocreales</taxon>
        <taxon>Nectriaceae</taxon>
        <taxon>Fusarium</taxon>
        <taxon>Fusarium decemcellulare species complex</taxon>
    </lineage>
</organism>
<evidence type="ECO:0000313" key="2">
    <source>
        <dbReference type="Proteomes" id="UP001148629"/>
    </source>
</evidence>
<sequence>MHSYLLLGIPALLIAAQSLFKIYQILVSPLASVPGPWLARFTDLWYVWRISRGHFEQDNIALHQKHGSIVRYGPNRYSICDPLAAKVIYGHGSAFAKSSWYDSWGDPNPHNWSLFSDRDGKRHGTNRRLYQNMYSMSSLLHYEGYVDECADVFLQRLMEMSGPQGVTEPVDMGHWFQCYAFDVIGMITYSKRLGFLDQGKDIGDIIKNLENHLYYATEVGVYSRLHQYLAPIRNRLGKRGTGRQYIVEFTRQCLMEHQTNPKALSTQDPDDHAGAMDFLSKFFAKKSTDSSTFTQYHILAGCIANMVAGSDTTAISLSAILYHLLRNPNQLRKLREEIDDFFTRKKNASTETHQLSRKSWIALSTGGY</sequence>
<comment type="caution">
    <text evidence="1">The sequence shown here is derived from an EMBL/GenBank/DDBJ whole genome shotgun (WGS) entry which is preliminary data.</text>
</comment>
<dbReference type="Proteomes" id="UP001148629">
    <property type="component" value="Unassembled WGS sequence"/>
</dbReference>
<reference evidence="1" key="1">
    <citation type="submission" date="2022-08" db="EMBL/GenBank/DDBJ databases">
        <title>Genome Sequence of Fusarium decemcellulare.</title>
        <authorList>
            <person name="Buettner E."/>
        </authorList>
    </citation>
    <scope>NUCLEOTIDE SEQUENCE</scope>
    <source>
        <strain evidence="1">Babe19</strain>
    </source>
</reference>
<evidence type="ECO:0000313" key="1">
    <source>
        <dbReference type="EMBL" id="KAJ3537179.1"/>
    </source>
</evidence>
<proteinExistence type="predicted"/>
<accession>A0ACC1SD15</accession>
<name>A0ACC1SD15_9HYPO</name>
<protein>
    <submittedName>
        <fullName evidence="1">Uncharacterized protein</fullName>
    </submittedName>
</protein>
<dbReference type="EMBL" id="JANRMS010000595">
    <property type="protein sequence ID" value="KAJ3537179.1"/>
    <property type="molecule type" value="Genomic_DNA"/>
</dbReference>